<dbReference type="GO" id="GO:0016788">
    <property type="term" value="F:hydrolase activity, acting on ester bonds"/>
    <property type="evidence" value="ECO:0007669"/>
    <property type="project" value="InterPro"/>
</dbReference>
<dbReference type="PANTHER" id="PTHR37326:SF1">
    <property type="entry name" value="BLL3975 PROTEIN"/>
    <property type="match status" value="1"/>
</dbReference>
<evidence type="ECO:0000313" key="6">
    <source>
        <dbReference type="EMBL" id="BFP66919.1"/>
    </source>
</evidence>
<dbReference type="AlphaFoldDB" id="A0AB33KYW1"/>
<dbReference type="InterPro" id="IPR053138">
    <property type="entry name" value="N-alpha-Ac-DABA_deacetylase"/>
</dbReference>
<feature type="domain" description="Succinylglutamate desuccinylase/Aspartoacylase catalytic" evidence="5">
    <location>
        <begin position="55"/>
        <end position="231"/>
    </location>
</feature>
<keyword evidence="3" id="KW-0378">Hydrolase</keyword>
<evidence type="ECO:0000256" key="4">
    <source>
        <dbReference type="ARBA" id="ARBA00022833"/>
    </source>
</evidence>
<dbReference type="EMBL" id="AP035888">
    <property type="protein sequence ID" value="BFP66919.1"/>
    <property type="molecule type" value="Genomic_DNA"/>
</dbReference>
<dbReference type="GO" id="GO:0046872">
    <property type="term" value="F:metal ion binding"/>
    <property type="evidence" value="ECO:0007669"/>
    <property type="project" value="UniProtKB-KW"/>
</dbReference>
<evidence type="ECO:0000259" key="5">
    <source>
        <dbReference type="Pfam" id="PF24827"/>
    </source>
</evidence>
<reference evidence="6" key="1">
    <citation type="submission" date="2024-08" db="EMBL/GenBank/DDBJ databases">
        <title>Whole genome sequence of Tenacibaculum sp. strain pbs-1 associated with black-spot shell disease in Akoya pearl oysters.</title>
        <authorList>
            <person name="Sakatoku A."/>
            <person name="Suzuki T."/>
            <person name="Hatano K."/>
            <person name="Seki M."/>
            <person name="Tanaka D."/>
            <person name="Nakamura S."/>
            <person name="Suzuki N."/>
            <person name="Isshiki T."/>
        </authorList>
    </citation>
    <scope>NUCLEOTIDE SEQUENCE</scope>
    <source>
        <strain evidence="6">Pbs-1</strain>
    </source>
</reference>
<keyword evidence="2" id="KW-0479">Metal-binding</keyword>
<comment type="cofactor">
    <cofactor evidence="1">
        <name>Zn(2+)</name>
        <dbReference type="ChEBI" id="CHEBI:29105"/>
    </cofactor>
</comment>
<dbReference type="PIRSF" id="PIRSF039012">
    <property type="entry name" value="ASP"/>
    <property type="match status" value="1"/>
</dbReference>
<proteinExistence type="predicted"/>
<sequence>MSMGHQIEYITEFDVNQTPKNSIKNYWLKVTSNAMGIPTCIPVMVARGKEDGIVLGLTAAVHGNELNGISVIQRLFKDLDTENLKGTIVGIPVVNVPSFVRGTRVFSDGVDINRIMPGKDNGNTSEVYANRFLNLVVKKFDYLLDLHTASFGRVNSFYIRSDMNNKVTKKLALLQDAEIIVHTPPSDGTLRGAAEELGIPSITIEVGNPNSFQKKIIKSGVAGVHNVLAYLGITDDEYETSKRNTIVCKKSYWLYTQEGGLLTVHVDLRDIVEEGDHIATLRDVFGNRIKKYYAPERGVVVGKSVNPVNQSGGRIIHLGIIK</sequence>
<keyword evidence="4" id="KW-0862">Zinc</keyword>
<evidence type="ECO:0000256" key="2">
    <source>
        <dbReference type="ARBA" id="ARBA00022723"/>
    </source>
</evidence>
<dbReference type="CDD" id="cd06251">
    <property type="entry name" value="M14_ASTE_ASPA-like"/>
    <property type="match status" value="1"/>
</dbReference>
<dbReference type="SUPFAM" id="SSF53187">
    <property type="entry name" value="Zn-dependent exopeptidases"/>
    <property type="match status" value="1"/>
</dbReference>
<dbReference type="Pfam" id="PF24827">
    <property type="entry name" value="AstE_AspA_cat"/>
    <property type="match status" value="1"/>
</dbReference>
<dbReference type="InterPro" id="IPR043795">
    <property type="entry name" value="N-alpha-Ac-DABA-like"/>
</dbReference>
<dbReference type="Gene3D" id="3.40.630.10">
    <property type="entry name" value="Zn peptidases"/>
    <property type="match status" value="1"/>
</dbReference>
<organism evidence="6">
    <name type="scientific">Tenacibaculum sp. Pbs-1</name>
    <dbReference type="NCBI Taxonomy" id="3238748"/>
    <lineage>
        <taxon>Bacteria</taxon>
        <taxon>Pseudomonadati</taxon>
        <taxon>Bacteroidota</taxon>
        <taxon>Flavobacteriia</taxon>
        <taxon>Flavobacteriales</taxon>
        <taxon>Flavobacteriaceae</taxon>
        <taxon>Tenacibaculum</taxon>
    </lineage>
</organism>
<dbReference type="InterPro" id="IPR055438">
    <property type="entry name" value="AstE_AspA_cat"/>
</dbReference>
<protein>
    <submittedName>
        <fullName evidence="6">Succinylglutamate desuccinylase/aspartoacylase family protein</fullName>
    </submittedName>
</protein>
<accession>A0AB33KYW1</accession>
<evidence type="ECO:0000256" key="3">
    <source>
        <dbReference type="ARBA" id="ARBA00022801"/>
    </source>
</evidence>
<dbReference type="GO" id="GO:0016811">
    <property type="term" value="F:hydrolase activity, acting on carbon-nitrogen (but not peptide) bonds, in linear amides"/>
    <property type="evidence" value="ECO:0007669"/>
    <property type="project" value="InterPro"/>
</dbReference>
<evidence type="ECO:0000256" key="1">
    <source>
        <dbReference type="ARBA" id="ARBA00001947"/>
    </source>
</evidence>
<gene>
    <name evidence="6" type="ORF">Pbs1_02620</name>
</gene>
<dbReference type="PANTHER" id="PTHR37326">
    <property type="entry name" value="BLL3975 PROTEIN"/>
    <property type="match status" value="1"/>
</dbReference>
<name>A0AB33KYW1_9FLAO</name>